<dbReference type="Proteomes" id="UP000886845">
    <property type="component" value="Unassembled WGS sequence"/>
</dbReference>
<reference evidence="1" key="2">
    <citation type="journal article" date="2021" name="PeerJ">
        <title>Extensive microbial diversity within the chicken gut microbiome revealed by metagenomics and culture.</title>
        <authorList>
            <person name="Gilroy R."/>
            <person name="Ravi A."/>
            <person name="Getino M."/>
            <person name="Pursley I."/>
            <person name="Horton D.L."/>
            <person name="Alikhan N.F."/>
            <person name="Baker D."/>
            <person name="Gharbi K."/>
            <person name="Hall N."/>
            <person name="Watson M."/>
            <person name="Adriaenssens E.M."/>
            <person name="Foster-Nyarko E."/>
            <person name="Jarju S."/>
            <person name="Secka A."/>
            <person name="Antonio M."/>
            <person name="Oren A."/>
            <person name="Chaudhuri R.R."/>
            <person name="La Ragione R."/>
            <person name="Hildebrand F."/>
            <person name="Pallen M.J."/>
        </authorList>
    </citation>
    <scope>NUCLEOTIDE SEQUENCE</scope>
    <source>
        <strain evidence="1">35461</strain>
    </source>
</reference>
<evidence type="ECO:0000313" key="2">
    <source>
        <dbReference type="Proteomes" id="UP000886845"/>
    </source>
</evidence>
<protein>
    <submittedName>
        <fullName evidence="1">Uncharacterized protein</fullName>
    </submittedName>
</protein>
<gene>
    <name evidence="1" type="ORF">IAC79_02135</name>
</gene>
<reference evidence="1" key="1">
    <citation type="submission" date="2020-10" db="EMBL/GenBank/DDBJ databases">
        <authorList>
            <person name="Gilroy R."/>
        </authorList>
    </citation>
    <scope>NUCLEOTIDE SEQUENCE</scope>
    <source>
        <strain evidence="1">35461</strain>
    </source>
</reference>
<accession>A0A9D1NMW9</accession>
<evidence type="ECO:0000313" key="1">
    <source>
        <dbReference type="EMBL" id="HIV08900.1"/>
    </source>
</evidence>
<organism evidence="1 2">
    <name type="scientific">Candidatus Spyradenecus faecavium</name>
    <dbReference type="NCBI Taxonomy" id="2840947"/>
    <lineage>
        <taxon>Bacteria</taxon>
        <taxon>Pseudomonadati</taxon>
        <taxon>Lentisphaerota</taxon>
        <taxon>Lentisphaeria</taxon>
        <taxon>Lentisphaerales</taxon>
        <taxon>Lentisphaeraceae</taxon>
        <taxon>Lentisphaeraceae incertae sedis</taxon>
        <taxon>Candidatus Spyradenecus</taxon>
    </lineage>
</organism>
<sequence>MTITVSAGSLARWHRRWVERITPGLLAKAGADALQRLVMRHLQQVARTRHATAQRLGATPTGFWAGAAQAVRLQAHASDAEVSVTHPGIARALRDVVIRPRRAKALAIPLHAKAYGLRPREAGQRLGQALFRPRGTRVLAVSEEGRLTPMYALCASVTQRRDPTLLPDAEAIDGALARAALNALDAEAQHAAQ</sequence>
<name>A0A9D1NMW9_9BACT</name>
<comment type="caution">
    <text evidence="1">The sequence shown here is derived from an EMBL/GenBank/DDBJ whole genome shotgun (WGS) entry which is preliminary data.</text>
</comment>
<proteinExistence type="predicted"/>
<dbReference type="EMBL" id="DVOR01000066">
    <property type="protein sequence ID" value="HIV08900.1"/>
    <property type="molecule type" value="Genomic_DNA"/>
</dbReference>
<dbReference type="AlphaFoldDB" id="A0A9D1NMW9"/>